<keyword evidence="2" id="KW-1185">Reference proteome</keyword>
<comment type="caution">
    <text evidence="1">The sequence shown here is derived from an EMBL/GenBank/DDBJ whole genome shotgun (WGS) entry which is preliminary data.</text>
</comment>
<sequence>EKLIDEEQEVLQAVVLADSWNRRFRPLTTKKPRVREARCSSLLVCYWSC</sequence>
<dbReference type="Proteomes" id="UP000298030">
    <property type="component" value="Unassembled WGS sequence"/>
</dbReference>
<accession>A0A4Y7S8W6</accession>
<reference evidence="1 2" key="1">
    <citation type="journal article" date="2019" name="Nat. Ecol. Evol.">
        <title>Megaphylogeny resolves global patterns of mushroom evolution.</title>
        <authorList>
            <person name="Varga T."/>
            <person name="Krizsan K."/>
            <person name="Foldi C."/>
            <person name="Dima B."/>
            <person name="Sanchez-Garcia M."/>
            <person name="Sanchez-Ramirez S."/>
            <person name="Szollosi G.J."/>
            <person name="Szarkandi J.G."/>
            <person name="Papp V."/>
            <person name="Albert L."/>
            <person name="Andreopoulos W."/>
            <person name="Angelini C."/>
            <person name="Antonin V."/>
            <person name="Barry K.W."/>
            <person name="Bougher N.L."/>
            <person name="Buchanan P."/>
            <person name="Buyck B."/>
            <person name="Bense V."/>
            <person name="Catcheside P."/>
            <person name="Chovatia M."/>
            <person name="Cooper J."/>
            <person name="Damon W."/>
            <person name="Desjardin D."/>
            <person name="Finy P."/>
            <person name="Geml J."/>
            <person name="Haridas S."/>
            <person name="Hughes K."/>
            <person name="Justo A."/>
            <person name="Karasinski D."/>
            <person name="Kautmanova I."/>
            <person name="Kiss B."/>
            <person name="Kocsube S."/>
            <person name="Kotiranta H."/>
            <person name="LaButti K.M."/>
            <person name="Lechner B.E."/>
            <person name="Liimatainen K."/>
            <person name="Lipzen A."/>
            <person name="Lukacs Z."/>
            <person name="Mihaltcheva S."/>
            <person name="Morgado L.N."/>
            <person name="Niskanen T."/>
            <person name="Noordeloos M.E."/>
            <person name="Ohm R.A."/>
            <person name="Ortiz-Santana B."/>
            <person name="Ovrebo C."/>
            <person name="Racz N."/>
            <person name="Riley R."/>
            <person name="Savchenko A."/>
            <person name="Shiryaev A."/>
            <person name="Soop K."/>
            <person name="Spirin V."/>
            <person name="Szebenyi C."/>
            <person name="Tomsovsky M."/>
            <person name="Tulloss R.E."/>
            <person name="Uehling J."/>
            <person name="Grigoriev I.V."/>
            <person name="Vagvolgyi C."/>
            <person name="Papp T."/>
            <person name="Martin F.M."/>
            <person name="Miettinen O."/>
            <person name="Hibbett D.S."/>
            <person name="Nagy L.G."/>
        </authorList>
    </citation>
    <scope>NUCLEOTIDE SEQUENCE [LARGE SCALE GENOMIC DNA]</scope>
    <source>
        <strain evidence="1 2">FP101781</strain>
    </source>
</reference>
<protein>
    <submittedName>
        <fullName evidence="1">Uncharacterized protein</fullName>
    </submittedName>
</protein>
<organism evidence="1 2">
    <name type="scientific">Coprinellus micaceus</name>
    <name type="common">Glistening ink-cap mushroom</name>
    <name type="synonym">Coprinus micaceus</name>
    <dbReference type="NCBI Taxonomy" id="71717"/>
    <lineage>
        <taxon>Eukaryota</taxon>
        <taxon>Fungi</taxon>
        <taxon>Dikarya</taxon>
        <taxon>Basidiomycota</taxon>
        <taxon>Agaricomycotina</taxon>
        <taxon>Agaricomycetes</taxon>
        <taxon>Agaricomycetidae</taxon>
        <taxon>Agaricales</taxon>
        <taxon>Agaricineae</taxon>
        <taxon>Psathyrellaceae</taxon>
        <taxon>Coprinellus</taxon>
    </lineage>
</organism>
<evidence type="ECO:0000313" key="1">
    <source>
        <dbReference type="EMBL" id="TEB17651.1"/>
    </source>
</evidence>
<name>A0A4Y7S8W6_COPMI</name>
<proteinExistence type="predicted"/>
<feature type="non-terminal residue" evidence="1">
    <location>
        <position position="1"/>
    </location>
</feature>
<dbReference type="EMBL" id="QPFP01000299">
    <property type="protein sequence ID" value="TEB17651.1"/>
    <property type="molecule type" value="Genomic_DNA"/>
</dbReference>
<evidence type="ECO:0000313" key="2">
    <source>
        <dbReference type="Proteomes" id="UP000298030"/>
    </source>
</evidence>
<dbReference type="STRING" id="71717.A0A4Y7S8W6"/>
<dbReference type="AlphaFoldDB" id="A0A4Y7S8W6"/>
<dbReference type="OrthoDB" id="2435254at2759"/>
<gene>
    <name evidence="1" type="ORF">FA13DRAFT_1746670</name>
</gene>